<accession>A0A1M5W004</accession>
<dbReference type="PANTHER" id="PTHR43105">
    <property type="entry name" value="RESPIRATORY NITRATE REDUCTASE"/>
    <property type="match status" value="1"/>
</dbReference>
<dbReference type="FunFam" id="3.10.20.740:FF:000004">
    <property type="entry name" value="NADH-quinone oxidoreductase"/>
    <property type="match status" value="1"/>
</dbReference>
<evidence type="ECO:0000256" key="8">
    <source>
        <dbReference type="ARBA" id="ARBA00022967"/>
    </source>
</evidence>
<dbReference type="GO" id="GO:0051539">
    <property type="term" value="F:4 iron, 4 sulfur cluster binding"/>
    <property type="evidence" value="ECO:0007669"/>
    <property type="project" value="UniProtKB-KW"/>
</dbReference>
<organism evidence="19 20">
    <name type="scientific">Desulfofustis glycolicus DSM 9705</name>
    <dbReference type="NCBI Taxonomy" id="1121409"/>
    <lineage>
        <taxon>Bacteria</taxon>
        <taxon>Pseudomonadati</taxon>
        <taxon>Thermodesulfobacteriota</taxon>
        <taxon>Desulfobulbia</taxon>
        <taxon>Desulfobulbales</taxon>
        <taxon>Desulfocapsaceae</taxon>
        <taxon>Desulfofustis</taxon>
    </lineage>
</organism>
<dbReference type="InterPro" id="IPR054351">
    <property type="entry name" value="NADH_UbQ_OxRdtase_ferredoxin"/>
</dbReference>
<evidence type="ECO:0000256" key="9">
    <source>
        <dbReference type="ARBA" id="ARBA00023002"/>
    </source>
</evidence>
<dbReference type="Pfam" id="PF00384">
    <property type="entry name" value="Molybdopterin"/>
    <property type="match status" value="1"/>
</dbReference>
<dbReference type="STRING" id="1121409.SAMN02745124_01976"/>
<evidence type="ECO:0000313" key="19">
    <source>
        <dbReference type="EMBL" id="SHH80513.1"/>
    </source>
</evidence>
<dbReference type="SMART" id="SM00926">
    <property type="entry name" value="Molybdop_Fe4S4"/>
    <property type="match status" value="1"/>
</dbReference>
<dbReference type="PROSITE" id="PS00198">
    <property type="entry name" value="4FE4S_FER_1"/>
    <property type="match status" value="1"/>
</dbReference>
<dbReference type="FunFam" id="2.20.25.90:FF:000001">
    <property type="entry name" value="Formate dehydrogenase subunit alpha"/>
    <property type="match status" value="1"/>
</dbReference>
<dbReference type="Gene3D" id="2.20.25.90">
    <property type="entry name" value="ADC-like domains"/>
    <property type="match status" value="1"/>
</dbReference>
<dbReference type="InterPro" id="IPR036010">
    <property type="entry name" value="2Fe-2S_ferredoxin-like_sf"/>
</dbReference>
<evidence type="ECO:0000256" key="7">
    <source>
        <dbReference type="ARBA" id="ARBA00022737"/>
    </source>
</evidence>
<evidence type="ECO:0000256" key="3">
    <source>
        <dbReference type="ARBA" id="ARBA00005404"/>
    </source>
</evidence>
<evidence type="ECO:0000256" key="4">
    <source>
        <dbReference type="ARBA" id="ARBA00022485"/>
    </source>
</evidence>
<dbReference type="PROSITE" id="PS51085">
    <property type="entry name" value="2FE2S_FER_2"/>
    <property type="match status" value="1"/>
</dbReference>
<protein>
    <submittedName>
        <fullName evidence="19">4Fe-4S dicluster domain-containing protein</fullName>
    </submittedName>
</protein>
<dbReference type="EMBL" id="FQXS01000010">
    <property type="protein sequence ID" value="SHH80513.1"/>
    <property type="molecule type" value="Genomic_DNA"/>
</dbReference>
<dbReference type="InterPro" id="IPR017900">
    <property type="entry name" value="4Fe4S_Fe_S_CS"/>
</dbReference>
<dbReference type="InterPro" id="IPR001041">
    <property type="entry name" value="2Fe-2S_ferredoxin-type"/>
</dbReference>
<reference evidence="19 20" key="1">
    <citation type="submission" date="2016-11" db="EMBL/GenBank/DDBJ databases">
        <authorList>
            <person name="Jaros S."/>
            <person name="Januszkiewicz K."/>
            <person name="Wedrychowicz H."/>
        </authorList>
    </citation>
    <scope>NUCLEOTIDE SEQUENCE [LARGE SCALE GENOMIC DNA]</scope>
    <source>
        <strain evidence="19 20">DSM 9705</strain>
    </source>
</reference>
<dbReference type="Pfam" id="PF22117">
    <property type="entry name" value="Fer4_Nqo3"/>
    <property type="match status" value="1"/>
</dbReference>
<dbReference type="GO" id="GO:0051537">
    <property type="term" value="F:2 iron, 2 sulfur cluster binding"/>
    <property type="evidence" value="ECO:0007669"/>
    <property type="project" value="UniProtKB-KW"/>
</dbReference>
<keyword evidence="13" id="KW-0472">Membrane</keyword>
<keyword evidence="9" id="KW-0560">Oxidoreductase</keyword>
<feature type="domain" description="4Fe-4S ferredoxin-type" evidence="16">
    <location>
        <begin position="140"/>
        <end position="173"/>
    </location>
</feature>
<dbReference type="PROSITE" id="PS00551">
    <property type="entry name" value="MOLYBDOPTERIN_PROK_1"/>
    <property type="match status" value="1"/>
</dbReference>
<dbReference type="Pfam" id="PF10588">
    <property type="entry name" value="NADH-G_4Fe-4S_3"/>
    <property type="match status" value="1"/>
</dbReference>
<evidence type="ECO:0000256" key="13">
    <source>
        <dbReference type="ARBA" id="ARBA00023136"/>
    </source>
</evidence>
<evidence type="ECO:0000256" key="2">
    <source>
        <dbReference type="ARBA" id="ARBA00004370"/>
    </source>
</evidence>
<keyword evidence="5" id="KW-0001">2Fe-2S</keyword>
<dbReference type="Pfam" id="PF04879">
    <property type="entry name" value="Molybdop_Fe4S4"/>
    <property type="match status" value="1"/>
</dbReference>
<evidence type="ECO:0000259" key="18">
    <source>
        <dbReference type="PROSITE" id="PS51839"/>
    </source>
</evidence>
<feature type="domain" description="2Fe-2S ferredoxin-type" evidence="15">
    <location>
        <begin position="3"/>
        <end position="81"/>
    </location>
</feature>
<dbReference type="SUPFAM" id="SSF54292">
    <property type="entry name" value="2Fe-2S ferredoxin-like"/>
    <property type="match status" value="1"/>
</dbReference>
<dbReference type="Gene3D" id="3.30.70.20">
    <property type="match status" value="1"/>
</dbReference>
<dbReference type="GO" id="GO:0022904">
    <property type="term" value="P:respiratory electron transport chain"/>
    <property type="evidence" value="ECO:0007669"/>
    <property type="project" value="TreeGrafter"/>
</dbReference>
<dbReference type="InterPro" id="IPR027467">
    <property type="entry name" value="MopterinOxRdtase_cofactor_BS"/>
</dbReference>
<dbReference type="GO" id="GO:0046872">
    <property type="term" value="F:metal ion binding"/>
    <property type="evidence" value="ECO:0007669"/>
    <property type="project" value="UniProtKB-KW"/>
</dbReference>
<comment type="similarity">
    <text evidence="3">Belongs to the complex I 75 kDa subunit family.</text>
</comment>
<dbReference type="Pfam" id="PF13510">
    <property type="entry name" value="Fer2_4"/>
    <property type="match status" value="1"/>
</dbReference>
<keyword evidence="4" id="KW-0004">4Fe-4S</keyword>
<evidence type="ECO:0000256" key="11">
    <source>
        <dbReference type="ARBA" id="ARBA00023014"/>
    </source>
</evidence>
<dbReference type="PROSITE" id="PS51839">
    <property type="entry name" value="4FE4S_HC3"/>
    <property type="match status" value="1"/>
</dbReference>
<feature type="domain" description="4Fe-4S His(Cys)3-ligated-type" evidence="18">
    <location>
        <begin position="81"/>
        <end position="120"/>
    </location>
</feature>
<dbReference type="GO" id="GO:0003954">
    <property type="term" value="F:NADH dehydrogenase activity"/>
    <property type="evidence" value="ECO:0007669"/>
    <property type="project" value="TreeGrafter"/>
</dbReference>
<keyword evidence="7" id="KW-0677">Repeat</keyword>
<feature type="domain" description="4Fe-4S ferredoxin-type" evidence="16">
    <location>
        <begin position="184"/>
        <end position="212"/>
    </location>
</feature>
<keyword evidence="6" id="KW-0479">Metal-binding</keyword>
<dbReference type="InterPro" id="IPR017896">
    <property type="entry name" value="4Fe4S_Fe-S-bd"/>
</dbReference>
<dbReference type="SMART" id="SM00929">
    <property type="entry name" value="NADH-G_4Fe-4S_3"/>
    <property type="match status" value="1"/>
</dbReference>
<keyword evidence="11" id="KW-0411">Iron-sulfur</keyword>
<keyword evidence="20" id="KW-1185">Reference proteome</keyword>
<dbReference type="CDD" id="cd00207">
    <property type="entry name" value="fer2"/>
    <property type="match status" value="1"/>
</dbReference>
<feature type="domain" description="4Fe-4S Mo/W bis-MGD-type" evidence="17">
    <location>
        <begin position="221"/>
        <end position="277"/>
    </location>
</feature>
<name>A0A1M5W004_9BACT</name>
<comment type="subcellular location">
    <subcellularLocation>
        <location evidence="2">Membrane</location>
    </subcellularLocation>
</comment>
<dbReference type="PROSITE" id="PS51669">
    <property type="entry name" value="4FE4S_MOW_BIS_MGD"/>
    <property type="match status" value="1"/>
</dbReference>
<keyword evidence="8" id="KW-1278">Translocase</keyword>
<dbReference type="GO" id="GO:0016020">
    <property type="term" value="C:membrane"/>
    <property type="evidence" value="ECO:0007669"/>
    <property type="project" value="UniProtKB-SubCell"/>
</dbReference>
<dbReference type="InterPro" id="IPR050123">
    <property type="entry name" value="Prok_molybdopt-oxidoreductase"/>
</dbReference>
<evidence type="ECO:0000256" key="10">
    <source>
        <dbReference type="ARBA" id="ARBA00023004"/>
    </source>
</evidence>
<proteinExistence type="inferred from homology"/>
<evidence type="ECO:0000256" key="5">
    <source>
        <dbReference type="ARBA" id="ARBA00022714"/>
    </source>
</evidence>
<evidence type="ECO:0000259" key="16">
    <source>
        <dbReference type="PROSITE" id="PS51379"/>
    </source>
</evidence>
<sequence>MIRTLSMIVDGKEFSFSAGKTILAVCRENNIFVPTLCHDKRLLPHGGCRLCLVEIKGVPKPLASCTTPAENGMVVTTSNAHLTRLRKTVLELLLSNHPNDCMTCEATGDCLLQELAYQFGIRPGKYRGAMWGLPLRQDNPFITFDPNKCVVCGRCVRICNEVVMAGTLTMTKRGFNAMPNTAYGKPRSLENCEFCGQCVSSCPTGALTDTKSRGKGRYSELTRVRTTCSYCGTGCSFFLNVKDGKVVKVTSDYDGPVNQGNLCIKGRYGYDFIHSEERIKTPLIRNTDGFREVGWDEALQLVADKFKEAIAAHGPDSAGAFSSSRCTNEENYLLSKWVRCAIGSNNVDNCARV</sequence>
<gene>
    <name evidence="19" type="ORF">SAMN02745124_01976</name>
</gene>
<dbReference type="PROSITE" id="PS51379">
    <property type="entry name" value="4FE4S_FER_2"/>
    <property type="match status" value="2"/>
</dbReference>
<keyword evidence="12" id="KW-0520">NAD</keyword>
<dbReference type="SUPFAM" id="SSF54862">
    <property type="entry name" value="4Fe-4S ferredoxins"/>
    <property type="match status" value="1"/>
</dbReference>
<dbReference type="FunFam" id="3.30.70.20:FF:000035">
    <property type="entry name" value="Iron hydrogenase 1"/>
    <property type="match status" value="1"/>
</dbReference>
<evidence type="ECO:0000256" key="14">
    <source>
        <dbReference type="ARBA" id="ARBA00034078"/>
    </source>
</evidence>
<evidence type="ECO:0000256" key="1">
    <source>
        <dbReference type="ARBA" id="ARBA00001966"/>
    </source>
</evidence>
<evidence type="ECO:0000256" key="6">
    <source>
        <dbReference type="ARBA" id="ARBA00022723"/>
    </source>
</evidence>
<evidence type="ECO:0000259" key="17">
    <source>
        <dbReference type="PROSITE" id="PS51669"/>
    </source>
</evidence>
<comment type="cofactor">
    <cofactor evidence="14">
        <name>[2Fe-2S] cluster</name>
        <dbReference type="ChEBI" id="CHEBI:190135"/>
    </cofactor>
</comment>
<dbReference type="Gene3D" id="3.10.20.740">
    <property type="match status" value="1"/>
</dbReference>
<dbReference type="PANTHER" id="PTHR43105:SF14">
    <property type="entry name" value="FORMATE DEHYDROGENASE H"/>
    <property type="match status" value="1"/>
</dbReference>
<dbReference type="Gene3D" id="3.40.50.740">
    <property type="match status" value="1"/>
</dbReference>
<comment type="cofactor">
    <cofactor evidence="1">
        <name>[4Fe-4S] cluster</name>
        <dbReference type="ChEBI" id="CHEBI:49883"/>
    </cofactor>
</comment>
<evidence type="ECO:0000259" key="15">
    <source>
        <dbReference type="PROSITE" id="PS51085"/>
    </source>
</evidence>
<dbReference type="InterPro" id="IPR006656">
    <property type="entry name" value="Mopterin_OxRdtase"/>
</dbReference>
<evidence type="ECO:0000313" key="20">
    <source>
        <dbReference type="Proteomes" id="UP000184139"/>
    </source>
</evidence>
<keyword evidence="10" id="KW-0408">Iron</keyword>
<evidence type="ECO:0000256" key="12">
    <source>
        <dbReference type="ARBA" id="ARBA00023027"/>
    </source>
</evidence>
<dbReference type="InterPro" id="IPR019574">
    <property type="entry name" value="NADH_UbQ_OxRdtase_Gsu_4Fe4S-bd"/>
</dbReference>
<dbReference type="Proteomes" id="UP000184139">
    <property type="component" value="Unassembled WGS sequence"/>
</dbReference>
<dbReference type="SUPFAM" id="SSF53706">
    <property type="entry name" value="Formate dehydrogenase/DMSO reductase, domains 1-3"/>
    <property type="match status" value="1"/>
</dbReference>
<dbReference type="InterPro" id="IPR006963">
    <property type="entry name" value="Mopterin_OxRdtase_4Fe-4S_dom"/>
</dbReference>
<dbReference type="AlphaFoldDB" id="A0A1M5W004"/>